<evidence type="ECO:0000259" key="4">
    <source>
        <dbReference type="SMART" id="SM00563"/>
    </source>
</evidence>
<organism evidence="5 6">
    <name type="scientific">Splendidivirga corallicola</name>
    <dbReference type="NCBI Taxonomy" id="3051826"/>
    <lineage>
        <taxon>Bacteria</taxon>
        <taxon>Pseudomonadati</taxon>
        <taxon>Bacteroidota</taxon>
        <taxon>Cytophagia</taxon>
        <taxon>Cytophagales</taxon>
        <taxon>Splendidivirgaceae</taxon>
        <taxon>Splendidivirga</taxon>
    </lineage>
</organism>
<keyword evidence="6" id="KW-1185">Reference proteome</keyword>
<protein>
    <submittedName>
        <fullName evidence="5">Lysophospholipid acyltransferase family protein</fullName>
    </submittedName>
</protein>
<dbReference type="InterPro" id="IPR002123">
    <property type="entry name" value="Plipid/glycerol_acylTrfase"/>
</dbReference>
<dbReference type="PANTHER" id="PTHR10434:SF9">
    <property type="entry name" value="PHOSPHOLIPID_GLYCEROL ACYLTRANSFERASE DOMAIN-CONTAINING PROTEIN"/>
    <property type="match status" value="1"/>
</dbReference>
<dbReference type="SMART" id="SM00563">
    <property type="entry name" value="PlsC"/>
    <property type="match status" value="1"/>
</dbReference>
<proteinExistence type="predicted"/>
<keyword evidence="2" id="KW-0808">Transferase</keyword>
<evidence type="ECO:0000256" key="2">
    <source>
        <dbReference type="ARBA" id="ARBA00022679"/>
    </source>
</evidence>
<dbReference type="GO" id="GO:0016746">
    <property type="term" value="F:acyltransferase activity"/>
    <property type="evidence" value="ECO:0007669"/>
    <property type="project" value="UniProtKB-KW"/>
</dbReference>
<sequence length="194" mass="22093">MLRPIFKLIFRMMGWRIEGEPPTNLDKYVITVGPHTSNWDFVMGVMVRSITRMKVKYLAKQELFVFPFGWFFRALGGYPVNRTKNTNMVDNVVAIFEHHQRFAIAVTPEGTRKKVQKLKTGFYYIADKAKVPIVMAGLDYKNKCAIFSDPFFPQGDIESDLRKIIGFYSNVTGKIPAYGIGGNELVLPGKAQSQ</sequence>
<gene>
    <name evidence="5" type="ORF">QQ008_22470</name>
</gene>
<evidence type="ECO:0000256" key="1">
    <source>
        <dbReference type="ARBA" id="ARBA00005189"/>
    </source>
</evidence>
<dbReference type="Proteomes" id="UP001172082">
    <property type="component" value="Unassembled WGS sequence"/>
</dbReference>
<dbReference type="CDD" id="cd07988">
    <property type="entry name" value="LPLAT_ABO13168-like"/>
    <property type="match status" value="1"/>
</dbReference>
<comment type="caution">
    <text evidence="5">The sequence shown here is derived from an EMBL/GenBank/DDBJ whole genome shotgun (WGS) entry which is preliminary data.</text>
</comment>
<evidence type="ECO:0000313" key="6">
    <source>
        <dbReference type="Proteomes" id="UP001172082"/>
    </source>
</evidence>
<evidence type="ECO:0000256" key="3">
    <source>
        <dbReference type="ARBA" id="ARBA00023315"/>
    </source>
</evidence>
<dbReference type="PANTHER" id="PTHR10434">
    <property type="entry name" value="1-ACYL-SN-GLYCEROL-3-PHOSPHATE ACYLTRANSFERASE"/>
    <property type="match status" value="1"/>
</dbReference>
<evidence type="ECO:0000313" key="5">
    <source>
        <dbReference type="EMBL" id="MDN5204175.1"/>
    </source>
</evidence>
<keyword evidence="3 5" id="KW-0012">Acyltransferase</keyword>
<dbReference type="SUPFAM" id="SSF69593">
    <property type="entry name" value="Glycerol-3-phosphate (1)-acyltransferase"/>
    <property type="match status" value="1"/>
</dbReference>
<feature type="domain" description="Phospholipid/glycerol acyltransferase" evidence="4">
    <location>
        <begin position="29"/>
        <end position="141"/>
    </location>
</feature>
<name>A0ABT8KTT2_9BACT</name>
<dbReference type="EMBL" id="JAUJEA010000010">
    <property type="protein sequence ID" value="MDN5204175.1"/>
    <property type="molecule type" value="Genomic_DNA"/>
</dbReference>
<reference evidence="5" key="1">
    <citation type="submission" date="2023-06" db="EMBL/GenBank/DDBJ databases">
        <title>Genomic of Parafulvivirga corallium.</title>
        <authorList>
            <person name="Wang G."/>
        </authorList>
    </citation>
    <scope>NUCLEOTIDE SEQUENCE</scope>
    <source>
        <strain evidence="5">BMA10</strain>
    </source>
</reference>
<comment type="pathway">
    <text evidence="1">Lipid metabolism.</text>
</comment>
<dbReference type="Pfam" id="PF01553">
    <property type="entry name" value="Acyltransferase"/>
    <property type="match status" value="1"/>
</dbReference>
<accession>A0ABT8KTT2</accession>